<dbReference type="Proteomes" id="UP000828390">
    <property type="component" value="Unassembled WGS sequence"/>
</dbReference>
<proteinExistence type="predicted"/>
<sequence>MVKSRTEICKDYRKRLKEKDNEGYLRKECERRRSNYIPTGLLSLAEKTERRKNIRESVKRYREKKKRLTEEQNVSSQNKSINTSSYESVNGVIDNSNNMIVAMQFPRRAAGPTKRFTRELKRAKKEITELKRANID</sequence>
<reference evidence="2" key="2">
    <citation type="submission" date="2020-11" db="EMBL/GenBank/DDBJ databases">
        <authorList>
            <person name="McCartney M.A."/>
            <person name="Auch B."/>
            <person name="Kono T."/>
            <person name="Mallez S."/>
            <person name="Becker A."/>
            <person name="Gohl D.M."/>
            <person name="Silverstein K.A.T."/>
            <person name="Koren S."/>
            <person name="Bechman K.B."/>
            <person name="Herman A."/>
            <person name="Abrahante J.E."/>
            <person name="Garbe J."/>
        </authorList>
    </citation>
    <scope>NUCLEOTIDE SEQUENCE</scope>
    <source>
        <strain evidence="2">Duluth1</strain>
        <tissue evidence="2">Whole animal</tissue>
    </source>
</reference>
<feature type="compositionally biased region" description="Polar residues" evidence="1">
    <location>
        <begin position="71"/>
        <end position="84"/>
    </location>
</feature>
<evidence type="ECO:0000256" key="1">
    <source>
        <dbReference type="SAM" id="MobiDB-lite"/>
    </source>
</evidence>
<evidence type="ECO:0000313" key="3">
    <source>
        <dbReference type="Proteomes" id="UP000828390"/>
    </source>
</evidence>
<protein>
    <submittedName>
        <fullName evidence="2">Uncharacterized protein</fullName>
    </submittedName>
</protein>
<comment type="caution">
    <text evidence="2">The sequence shown here is derived from an EMBL/GenBank/DDBJ whole genome shotgun (WGS) entry which is preliminary data.</text>
</comment>
<organism evidence="2 3">
    <name type="scientific">Dreissena polymorpha</name>
    <name type="common">Zebra mussel</name>
    <name type="synonym">Mytilus polymorpha</name>
    <dbReference type="NCBI Taxonomy" id="45954"/>
    <lineage>
        <taxon>Eukaryota</taxon>
        <taxon>Metazoa</taxon>
        <taxon>Spiralia</taxon>
        <taxon>Lophotrochozoa</taxon>
        <taxon>Mollusca</taxon>
        <taxon>Bivalvia</taxon>
        <taxon>Autobranchia</taxon>
        <taxon>Heteroconchia</taxon>
        <taxon>Euheterodonta</taxon>
        <taxon>Imparidentia</taxon>
        <taxon>Neoheterodontei</taxon>
        <taxon>Myida</taxon>
        <taxon>Dreissenoidea</taxon>
        <taxon>Dreissenidae</taxon>
        <taxon>Dreissena</taxon>
    </lineage>
</organism>
<name>A0A9D4E8G5_DREPO</name>
<dbReference type="EMBL" id="JAIWYP010000009">
    <property type="protein sequence ID" value="KAH3774400.1"/>
    <property type="molecule type" value="Genomic_DNA"/>
</dbReference>
<dbReference type="AlphaFoldDB" id="A0A9D4E8G5"/>
<feature type="region of interest" description="Disordered" evidence="1">
    <location>
        <begin position="64"/>
        <end position="84"/>
    </location>
</feature>
<reference evidence="2" key="1">
    <citation type="journal article" date="2019" name="bioRxiv">
        <title>The Genome of the Zebra Mussel, Dreissena polymorpha: A Resource for Invasive Species Research.</title>
        <authorList>
            <person name="McCartney M.A."/>
            <person name="Auch B."/>
            <person name="Kono T."/>
            <person name="Mallez S."/>
            <person name="Zhang Y."/>
            <person name="Obille A."/>
            <person name="Becker A."/>
            <person name="Abrahante J.E."/>
            <person name="Garbe J."/>
            <person name="Badalamenti J.P."/>
            <person name="Herman A."/>
            <person name="Mangelson H."/>
            <person name="Liachko I."/>
            <person name="Sullivan S."/>
            <person name="Sone E.D."/>
            <person name="Koren S."/>
            <person name="Silverstein K.A.T."/>
            <person name="Beckman K.B."/>
            <person name="Gohl D.M."/>
        </authorList>
    </citation>
    <scope>NUCLEOTIDE SEQUENCE</scope>
    <source>
        <strain evidence="2">Duluth1</strain>
        <tissue evidence="2">Whole animal</tissue>
    </source>
</reference>
<accession>A0A9D4E8G5</accession>
<evidence type="ECO:0000313" key="2">
    <source>
        <dbReference type="EMBL" id="KAH3774400.1"/>
    </source>
</evidence>
<keyword evidence="3" id="KW-1185">Reference proteome</keyword>
<gene>
    <name evidence="2" type="ORF">DPMN_175782</name>
</gene>